<feature type="region of interest" description="Disordered" evidence="1">
    <location>
        <begin position="1"/>
        <end position="24"/>
    </location>
</feature>
<dbReference type="InterPro" id="IPR017517">
    <property type="entry name" value="Maleyloyr_isom"/>
</dbReference>
<comment type="caution">
    <text evidence="3">The sequence shown here is derived from an EMBL/GenBank/DDBJ whole genome shotgun (WGS) entry which is preliminary data.</text>
</comment>
<dbReference type="Gene3D" id="1.20.120.450">
    <property type="entry name" value="dinb family like domain"/>
    <property type="match status" value="1"/>
</dbReference>
<accession>A0ABT5U2X2</accession>
<proteinExistence type="predicted"/>
<name>A0ABT5U2X2_9MICO</name>
<sequence length="210" mass="22998">MSHSMTERAELAETFRETGPDAPTRCEGWRSRHLLAHLVLRERRPWAVGADLLSRARPGQEPRLGRLADQAADPAGFASLVDVLADGPPAWNPMGLLGDRANLLEMVVHHEDLRRGDLAEAEPRVLPTERVRAVWEHLQPMARLTYRSSPVGVVLVVPGGPRAAVRREADSVAVVGDPVELALHAFGRTEAADVEVLGRPETVSRFLSGR</sequence>
<evidence type="ECO:0000259" key="2">
    <source>
        <dbReference type="Pfam" id="PF11716"/>
    </source>
</evidence>
<gene>
    <name evidence="3" type="ORF">PU560_13605</name>
</gene>
<dbReference type="NCBIfam" id="TIGR03083">
    <property type="entry name" value="maleylpyruvate isomerase family mycothiol-dependent enzyme"/>
    <property type="match status" value="1"/>
</dbReference>
<dbReference type="InterPro" id="IPR034660">
    <property type="entry name" value="DinB/YfiT-like"/>
</dbReference>
<evidence type="ECO:0000313" key="3">
    <source>
        <dbReference type="EMBL" id="MDD9207491.1"/>
    </source>
</evidence>
<evidence type="ECO:0000256" key="1">
    <source>
        <dbReference type="SAM" id="MobiDB-lite"/>
    </source>
</evidence>
<organism evidence="3 4">
    <name type="scientific">Georgenia halotolerans</name>
    <dbReference type="NCBI Taxonomy" id="3028317"/>
    <lineage>
        <taxon>Bacteria</taxon>
        <taxon>Bacillati</taxon>
        <taxon>Actinomycetota</taxon>
        <taxon>Actinomycetes</taxon>
        <taxon>Micrococcales</taxon>
        <taxon>Bogoriellaceae</taxon>
        <taxon>Georgenia</taxon>
    </lineage>
</organism>
<dbReference type="Proteomes" id="UP001165561">
    <property type="component" value="Unassembled WGS sequence"/>
</dbReference>
<keyword evidence="4" id="KW-1185">Reference proteome</keyword>
<feature type="compositionally biased region" description="Basic and acidic residues" evidence="1">
    <location>
        <begin position="1"/>
        <end position="19"/>
    </location>
</feature>
<dbReference type="InterPro" id="IPR017519">
    <property type="entry name" value="CHP03085"/>
</dbReference>
<dbReference type="InterPro" id="IPR024344">
    <property type="entry name" value="MDMPI_metal-binding"/>
</dbReference>
<reference evidence="3" key="1">
    <citation type="submission" date="2023-02" db="EMBL/GenBank/DDBJ databases">
        <title>Georgenia sp.10Sc9-8, isolated from a soil sample collected from the Taklamakan desert.</title>
        <authorList>
            <person name="Liu S."/>
        </authorList>
    </citation>
    <scope>NUCLEOTIDE SEQUENCE</scope>
    <source>
        <strain evidence="3">10Sc9-8</strain>
    </source>
</reference>
<evidence type="ECO:0000313" key="4">
    <source>
        <dbReference type="Proteomes" id="UP001165561"/>
    </source>
</evidence>
<dbReference type="EMBL" id="JARACI010001114">
    <property type="protein sequence ID" value="MDD9207491.1"/>
    <property type="molecule type" value="Genomic_DNA"/>
</dbReference>
<protein>
    <submittedName>
        <fullName evidence="3">TIGR03085 family metal-binding protein</fullName>
    </submittedName>
</protein>
<feature type="domain" description="Mycothiol-dependent maleylpyruvate isomerase metal-binding" evidence="2">
    <location>
        <begin position="5"/>
        <end position="113"/>
    </location>
</feature>
<dbReference type="SUPFAM" id="SSF109854">
    <property type="entry name" value="DinB/YfiT-like putative metalloenzymes"/>
    <property type="match status" value="1"/>
</dbReference>
<dbReference type="NCBIfam" id="TIGR03085">
    <property type="entry name" value="TIGR03085 family metal-binding protein"/>
    <property type="match status" value="1"/>
</dbReference>
<dbReference type="Pfam" id="PF11716">
    <property type="entry name" value="MDMPI_N"/>
    <property type="match status" value="1"/>
</dbReference>